<dbReference type="PROSITE" id="PS01117">
    <property type="entry name" value="HTH_MARR_1"/>
    <property type="match status" value="1"/>
</dbReference>
<evidence type="ECO:0000259" key="5">
    <source>
        <dbReference type="PROSITE" id="PS50995"/>
    </source>
</evidence>
<dbReference type="SUPFAM" id="SSF46785">
    <property type="entry name" value="Winged helix' DNA-binding domain"/>
    <property type="match status" value="1"/>
</dbReference>
<dbReference type="SMART" id="SM00347">
    <property type="entry name" value="HTH_MARR"/>
    <property type="match status" value="1"/>
</dbReference>
<dbReference type="GO" id="GO:0003677">
    <property type="term" value="F:DNA binding"/>
    <property type="evidence" value="ECO:0007669"/>
    <property type="project" value="UniProtKB-KW"/>
</dbReference>
<feature type="compositionally biased region" description="Polar residues" evidence="4">
    <location>
        <begin position="10"/>
        <end position="22"/>
    </location>
</feature>
<dbReference type="KEGG" id="simp:C6571_16035"/>
<keyword evidence="3" id="KW-0804">Transcription</keyword>
<dbReference type="PANTHER" id="PTHR33164:SF43">
    <property type="entry name" value="HTH-TYPE TRANSCRIPTIONAL REPRESSOR YETL"/>
    <property type="match status" value="1"/>
</dbReference>
<protein>
    <submittedName>
        <fullName evidence="6">MarR family transcriptional regulator</fullName>
    </submittedName>
</protein>
<evidence type="ECO:0000313" key="7">
    <source>
        <dbReference type="Proteomes" id="UP000239326"/>
    </source>
</evidence>
<dbReference type="AlphaFoldDB" id="A0A2S0N377"/>
<accession>A0A2S0N377</accession>
<dbReference type="InterPro" id="IPR036388">
    <property type="entry name" value="WH-like_DNA-bd_sf"/>
</dbReference>
<name>A0A2S0N377_9BURK</name>
<feature type="domain" description="HTH marR-type" evidence="5">
    <location>
        <begin position="46"/>
        <end position="178"/>
    </location>
</feature>
<evidence type="ECO:0000313" key="6">
    <source>
        <dbReference type="EMBL" id="AVO42604.1"/>
    </source>
</evidence>
<proteinExistence type="predicted"/>
<keyword evidence="1" id="KW-0805">Transcription regulation</keyword>
<dbReference type="InterPro" id="IPR023187">
    <property type="entry name" value="Tscrpt_reg_MarR-type_CS"/>
</dbReference>
<evidence type="ECO:0000256" key="3">
    <source>
        <dbReference type="ARBA" id="ARBA00023163"/>
    </source>
</evidence>
<dbReference type="RefSeq" id="WP_106447578.1">
    <property type="nucleotide sequence ID" value="NZ_CP027669.1"/>
</dbReference>
<dbReference type="OrthoDB" id="6195716at2"/>
<dbReference type="Proteomes" id="UP000239326">
    <property type="component" value="Chromosome"/>
</dbReference>
<dbReference type="Gene3D" id="1.10.10.10">
    <property type="entry name" value="Winged helix-like DNA-binding domain superfamily/Winged helix DNA-binding domain"/>
    <property type="match status" value="1"/>
</dbReference>
<keyword evidence="7" id="KW-1185">Reference proteome</keyword>
<sequence length="190" mass="20422">MDFPEPSLGNAAQATAPSSNGTDVGAEPTRATAQPPFYTPANLAPEDSVGYLLRSVLSSIRCAADAQLQGRGLTFAQCLPLYKISHCKDTTLAALARDLEADPATVTRLLDRLEAKELVVRERSTSDRRVVHVRATPLGAAMAQELTPVLADTLNAHLDGFSTDEWQHLLALLRRMLANGDALRHPSIPS</sequence>
<dbReference type="GO" id="GO:0003700">
    <property type="term" value="F:DNA-binding transcription factor activity"/>
    <property type="evidence" value="ECO:0007669"/>
    <property type="project" value="InterPro"/>
</dbReference>
<organism evidence="6 7">
    <name type="scientific">Simplicispira suum</name>
    <dbReference type="NCBI Taxonomy" id="2109915"/>
    <lineage>
        <taxon>Bacteria</taxon>
        <taxon>Pseudomonadati</taxon>
        <taxon>Pseudomonadota</taxon>
        <taxon>Betaproteobacteria</taxon>
        <taxon>Burkholderiales</taxon>
        <taxon>Comamonadaceae</taxon>
        <taxon>Simplicispira</taxon>
    </lineage>
</organism>
<dbReference type="PANTHER" id="PTHR33164">
    <property type="entry name" value="TRANSCRIPTIONAL REGULATOR, MARR FAMILY"/>
    <property type="match status" value="1"/>
</dbReference>
<reference evidence="6 7" key="1">
    <citation type="submission" date="2018-03" db="EMBL/GenBank/DDBJ databases">
        <title>Genome sequencing of Simplicispira sp.</title>
        <authorList>
            <person name="Kim S.-J."/>
            <person name="Heo J."/>
            <person name="Kwon S.-W."/>
        </authorList>
    </citation>
    <scope>NUCLEOTIDE SEQUENCE [LARGE SCALE GENOMIC DNA]</scope>
    <source>
        <strain evidence="6 7">SC1-8</strain>
    </source>
</reference>
<feature type="region of interest" description="Disordered" evidence="4">
    <location>
        <begin position="1"/>
        <end position="40"/>
    </location>
</feature>
<evidence type="ECO:0000256" key="1">
    <source>
        <dbReference type="ARBA" id="ARBA00023015"/>
    </source>
</evidence>
<dbReference type="GO" id="GO:0006950">
    <property type="term" value="P:response to stress"/>
    <property type="evidence" value="ECO:0007669"/>
    <property type="project" value="TreeGrafter"/>
</dbReference>
<dbReference type="InterPro" id="IPR036390">
    <property type="entry name" value="WH_DNA-bd_sf"/>
</dbReference>
<dbReference type="Pfam" id="PF01047">
    <property type="entry name" value="MarR"/>
    <property type="match status" value="1"/>
</dbReference>
<dbReference type="PRINTS" id="PR00598">
    <property type="entry name" value="HTHMARR"/>
</dbReference>
<gene>
    <name evidence="6" type="ORF">C6571_16035</name>
</gene>
<dbReference type="PROSITE" id="PS50995">
    <property type="entry name" value="HTH_MARR_2"/>
    <property type="match status" value="1"/>
</dbReference>
<dbReference type="EMBL" id="CP027669">
    <property type="protein sequence ID" value="AVO42604.1"/>
    <property type="molecule type" value="Genomic_DNA"/>
</dbReference>
<dbReference type="InterPro" id="IPR039422">
    <property type="entry name" value="MarR/SlyA-like"/>
</dbReference>
<evidence type="ECO:0000256" key="4">
    <source>
        <dbReference type="SAM" id="MobiDB-lite"/>
    </source>
</evidence>
<dbReference type="InterPro" id="IPR000835">
    <property type="entry name" value="HTH_MarR-typ"/>
</dbReference>
<keyword evidence="2" id="KW-0238">DNA-binding</keyword>
<evidence type="ECO:0000256" key="2">
    <source>
        <dbReference type="ARBA" id="ARBA00023125"/>
    </source>
</evidence>